<dbReference type="PANTHER" id="PTHR42862">
    <property type="entry name" value="DELTA-1-PYRROLINE-5-CARBOXYLATE DEHYDROGENASE 1, ISOFORM A-RELATED"/>
    <property type="match status" value="1"/>
</dbReference>
<dbReference type="NCBIfam" id="TIGR01238">
    <property type="entry name" value="D1pyr5carbox3"/>
    <property type="match status" value="1"/>
</dbReference>
<evidence type="ECO:0000256" key="19">
    <source>
        <dbReference type="PIRSR" id="PIRSR000197-1"/>
    </source>
</evidence>
<keyword evidence="7 18" id="KW-0560">Oxidoreductase</keyword>
<gene>
    <name evidence="23" type="ORF">C7440_1889</name>
</gene>
<keyword evidence="9 18" id="KW-0520">NAD</keyword>
<feature type="domain" description="Aldehyde dehydrogenase" evidence="20">
    <location>
        <begin position="557"/>
        <end position="1002"/>
    </location>
</feature>
<dbReference type="InterPro" id="IPR029041">
    <property type="entry name" value="FAD-linked_oxidoreductase-like"/>
</dbReference>
<protein>
    <recommendedName>
        <fullName evidence="18">Bifunctional protein PutA</fullName>
    </recommendedName>
    <domain>
        <recommendedName>
            <fullName evidence="18">Proline dehydrogenase</fullName>
            <ecNumber evidence="18">1.5.5.2</ecNumber>
        </recommendedName>
        <alternativeName>
            <fullName evidence="18">Proline oxidase</fullName>
        </alternativeName>
    </domain>
    <domain>
        <recommendedName>
            <fullName evidence="18">Delta-1-pyrroline-5-carboxylate dehydrogenase</fullName>
            <shortName evidence="18">P5C dehydrogenase</shortName>
            <ecNumber evidence="18">1.2.1.88</ecNumber>
        </recommendedName>
        <alternativeName>
            <fullName evidence="18">L-glutamate gamma-semialdehyde dehydrogenase</fullName>
        </alternativeName>
    </domain>
</protein>
<accession>A0A2U1CN02</accession>
<dbReference type="Gene3D" id="1.20.5.460">
    <property type="entry name" value="Single helix bin"/>
    <property type="match status" value="1"/>
</dbReference>
<evidence type="ECO:0000256" key="4">
    <source>
        <dbReference type="ARBA" id="ARBA00022491"/>
    </source>
</evidence>
<dbReference type="GO" id="GO:0004657">
    <property type="term" value="F:proline dehydrogenase activity"/>
    <property type="evidence" value="ECO:0007669"/>
    <property type="project" value="UniProtKB-UniRule"/>
</dbReference>
<evidence type="ECO:0000256" key="5">
    <source>
        <dbReference type="ARBA" id="ARBA00022630"/>
    </source>
</evidence>
<dbReference type="PROSITE" id="PS00070">
    <property type="entry name" value="ALDEHYDE_DEHYDR_CYS"/>
    <property type="match status" value="1"/>
</dbReference>
<comment type="function">
    <text evidence="18">Oxidizes proline to glutamate for use as a carbon and nitrogen source.</text>
</comment>
<evidence type="ECO:0000256" key="2">
    <source>
        <dbReference type="ARBA" id="ARBA00004739"/>
    </source>
</evidence>
<dbReference type="InterPro" id="IPR025703">
    <property type="entry name" value="Bifunct_PutA"/>
</dbReference>
<dbReference type="InterPro" id="IPR005933">
    <property type="entry name" value="PutA_C"/>
</dbReference>
<comment type="cofactor">
    <cofactor evidence="1 18">
        <name>FAD</name>
        <dbReference type="ChEBI" id="CHEBI:57692"/>
    </cofactor>
</comment>
<keyword evidence="4 18" id="KW-0678">Repressor</keyword>
<dbReference type="Proteomes" id="UP000246145">
    <property type="component" value="Unassembled WGS sequence"/>
</dbReference>
<evidence type="ECO:0000256" key="7">
    <source>
        <dbReference type="ARBA" id="ARBA00023002"/>
    </source>
</evidence>
<keyword evidence="12 18" id="KW-0804">Transcription</keyword>
<name>A0A2U1CN02_9BURK</name>
<feature type="domain" description="Proline dehydrogenase" evidence="21">
    <location>
        <begin position="167"/>
        <end position="467"/>
    </location>
</feature>
<dbReference type="InterPro" id="IPR050485">
    <property type="entry name" value="Proline_metab_enzyme"/>
</dbReference>
<feature type="domain" description="Proline dehydrogenase PutA" evidence="22">
    <location>
        <begin position="48"/>
        <end position="157"/>
    </location>
</feature>
<dbReference type="InterPro" id="IPR016160">
    <property type="entry name" value="Ald_DH_CS_CYS"/>
</dbReference>
<evidence type="ECO:0000256" key="15">
    <source>
        <dbReference type="ARBA" id="ARBA00048779"/>
    </source>
</evidence>
<keyword evidence="8 18" id="KW-0805">Transcription regulation</keyword>
<evidence type="ECO:0000313" key="24">
    <source>
        <dbReference type="Proteomes" id="UP000246145"/>
    </source>
</evidence>
<dbReference type="GO" id="GO:0009898">
    <property type="term" value="C:cytoplasmic side of plasma membrane"/>
    <property type="evidence" value="ECO:0007669"/>
    <property type="project" value="TreeGrafter"/>
</dbReference>
<keyword evidence="24" id="KW-1185">Reference proteome</keyword>
<organism evidence="23 24">
    <name type="scientific">Pusillimonas noertemannii</name>
    <dbReference type="NCBI Taxonomy" id="305977"/>
    <lineage>
        <taxon>Bacteria</taxon>
        <taxon>Pseudomonadati</taxon>
        <taxon>Pseudomonadota</taxon>
        <taxon>Betaproteobacteria</taxon>
        <taxon>Burkholderiales</taxon>
        <taxon>Alcaligenaceae</taxon>
        <taxon>Pusillimonas</taxon>
    </lineage>
</organism>
<dbReference type="InterPro" id="IPR015590">
    <property type="entry name" value="Aldehyde_DH_dom"/>
</dbReference>
<feature type="active site" evidence="19">
    <location>
        <position position="814"/>
    </location>
</feature>
<proteinExistence type="inferred from homology"/>
<evidence type="ECO:0000259" key="21">
    <source>
        <dbReference type="Pfam" id="PF01619"/>
    </source>
</evidence>
<dbReference type="PANTHER" id="PTHR42862:SF1">
    <property type="entry name" value="DELTA-1-PYRROLINE-5-CARBOXYLATE DEHYDROGENASE 2, ISOFORM A-RELATED"/>
    <property type="match status" value="1"/>
</dbReference>
<evidence type="ECO:0000259" key="20">
    <source>
        <dbReference type="Pfam" id="PF00171"/>
    </source>
</evidence>
<dbReference type="GO" id="GO:0010133">
    <property type="term" value="P:L-proline catabolic process to L-glutamate"/>
    <property type="evidence" value="ECO:0007669"/>
    <property type="project" value="UniProtKB-UniRule"/>
</dbReference>
<evidence type="ECO:0000256" key="6">
    <source>
        <dbReference type="ARBA" id="ARBA00022827"/>
    </source>
</evidence>
<dbReference type="Pfam" id="PF00171">
    <property type="entry name" value="Aldedh"/>
    <property type="match status" value="1"/>
</dbReference>
<comment type="catalytic activity">
    <reaction evidence="14 18">
        <text>L-glutamate 5-semialdehyde + NAD(+) + H2O = L-glutamate + NADH + 2 H(+)</text>
        <dbReference type="Rhea" id="RHEA:30235"/>
        <dbReference type="ChEBI" id="CHEBI:15377"/>
        <dbReference type="ChEBI" id="CHEBI:15378"/>
        <dbReference type="ChEBI" id="CHEBI:29985"/>
        <dbReference type="ChEBI" id="CHEBI:57540"/>
        <dbReference type="ChEBI" id="CHEBI:57945"/>
        <dbReference type="ChEBI" id="CHEBI:58066"/>
        <dbReference type="EC" id="1.2.1.88"/>
    </reaction>
</comment>
<dbReference type="InterPro" id="IPR016163">
    <property type="entry name" value="Ald_DH_C"/>
</dbReference>
<evidence type="ECO:0000256" key="1">
    <source>
        <dbReference type="ARBA" id="ARBA00001974"/>
    </source>
</evidence>
<evidence type="ECO:0000256" key="17">
    <source>
        <dbReference type="ARBA" id="ARBA00060911"/>
    </source>
</evidence>
<dbReference type="NCBIfam" id="NF008772">
    <property type="entry name" value="PRK11809.1"/>
    <property type="match status" value="1"/>
</dbReference>
<evidence type="ECO:0000256" key="18">
    <source>
        <dbReference type="PIRNR" id="PIRNR000197"/>
    </source>
</evidence>
<evidence type="ECO:0000256" key="16">
    <source>
        <dbReference type="ARBA" id="ARBA00060889"/>
    </source>
</evidence>
<comment type="similarity">
    <text evidence="17 18">In the C-terminal section; belongs to the aldehyde dehydrogenase family.</text>
</comment>
<sequence length="1212" mass="130127">MSEPQAVEGLLARAGPLKQQARPIHILAGRLATAWREQKASGQNDLTQSLLQEFSLSDKEGIALMCLAEALLRIPDKQTRNALIRDKISAGDWQRHLGASASTFVNAAAWGLLVTGRLVSDHESGLAGSLARLAARGGEPLIRAAVDVALRKIGEQFVAGQTIAEALSRSQEPEQAGFRHSYDMLGEAALTSADAQRYMQAYEQAIHAIGKAGNRRGIYEGPGISVKLSALHPRYSRAKIDRVMTELYARLQHLAVLAKHYDMGLNIDAEEADRLEISLRLVERLRLDPLLAGWDGMGVAVQAYQKRCPQVVDFLLDLARRSRHRLMIRLVKGAYWDTEIKRAQVGGLPDYPVFTRKAHTDLAYLVCAQTLLSEPKLCYPQFGTHNVHTVAAIHEMAQAAAEPREYEFQCLHGMGETLYRQVAGPTSEGKLGHACRIYAPVGTHDTLLAYLARRLLENGANTSFVNQISDPSRSIDSLIQDPVHTIERAGEVDGRIGLPHPRIPLPAALFGPSRVNSAGADLNSEHTIAALTAYLLDEERSQWHAAPIINGQDAPGQRRAVLNPARRSEIVGYASEATATQVSQAVAIAAQGWFQWSQAAPASRAAILEAAATALERDTHLFMAMLIREAARTSANALAEVREAVDFLRFYARQARSFARGTHESWGPVACISPWNFPLSIFTGQIAAALAAGNTVLAKPAGQTPLVAHAMVRLLLNAGVPATALQLLPGAGGAVGSALVADERIKGVLFTGSTDVAKTLARQIAGRLDARGRQVPLIAETGGQNAMLVDSSALPEQVVGDVMASAFDSAGQRCSALRVLCLQDDIAEPVLRMLKGAMAQQAIGEPILLATDIGPVIDGHAKARIMRHIEQLKAQGCAVFQAHDQNELDRLDGAFIAPTLIEIPSVLRLEDEVFGPVLHLVRYKRQDSDSLIQHINSLGYGLTFGLHSRIDETIAKASSQARAGNIYVNRNIVGAVVGVQPFGGEGLSGTGPKAGGPLYLLRLLSQKPASAAMRALESPDVTISVDTSSRNAMQGELAQLQDWALQHQRPALAKACQLFAANTPSGTRYTLPGPTGELNTYSLHPKGPILCLGQSDDDLLMQLAATVAVGSHALVLSEHAAPLSRLPHRVLDRVHVVEDWQGQRFEAALFHGSRPAATELAHALAGQEGPIIALIALDAGCAQIPLERLVVERSISINTAAAGGNPALLTMN</sequence>
<dbReference type="InterPro" id="IPR024089">
    <property type="entry name" value="PRODH_PutA_dom_I/II"/>
</dbReference>
<dbReference type="FunFam" id="3.40.309.10:FF:000005">
    <property type="entry name" value="1-pyrroline-5-carboxylate dehydrogenase 1"/>
    <property type="match status" value="1"/>
</dbReference>
<evidence type="ECO:0000256" key="14">
    <source>
        <dbReference type="ARBA" id="ARBA00048142"/>
    </source>
</evidence>
<evidence type="ECO:0000256" key="8">
    <source>
        <dbReference type="ARBA" id="ARBA00023015"/>
    </source>
</evidence>
<dbReference type="FunFam" id="3.20.20.220:FF:000004">
    <property type="entry name" value="Bifunctional protein PutA"/>
    <property type="match status" value="1"/>
</dbReference>
<comment type="catalytic activity">
    <reaction evidence="15 18">
        <text>L-proline + a quinone = (S)-1-pyrroline-5-carboxylate + a quinol + H(+)</text>
        <dbReference type="Rhea" id="RHEA:23784"/>
        <dbReference type="ChEBI" id="CHEBI:15378"/>
        <dbReference type="ChEBI" id="CHEBI:17388"/>
        <dbReference type="ChEBI" id="CHEBI:24646"/>
        <dbReference type="ChEBI" id="CHEBI:60039"/>
        <dbReference type="ChEBI" id="CHEBI:132124"/>
        <dbReference type="EC" id="1.5.5.2"/>
    </reaction>
</comment>
<dbReference type="Pfam" id="PF14850">
    <property type="entry name" value="Pro_dh-DNA_bdg"/>
    <property type="match status" value="1"/>
</dbReference>
<evidence type="ECO:0000256" key="3">
    <source>
        <dbReference type="ARBA" id="ARBA00004786"/>
    </source>
</evidence>
<evidence type="ECO:0000313" key="23">
    <source>
        <dbReference type="EMBL" id="PVY62396.1"/>
    </source>
</evidence>
<dbReference type="UniPathway" id="UPA00261">
    <property type="reaction ID" value="UER00373"/>
</dbReference>
<reference evidence="23 24" key="1">
    <citation type="submission" date="2018-04" db="EMBL/GenBank/DDBJ databases">
        <title>Genomic Encyclopedia of Type Strains, Phase IV (KMG-IV): sequencing the most valuable type-strain genomes for metagenomic binning, comparative biology and taxonomic classification.</title>
        <authorList>
            <person name="Goeker M."/>
        </authorList>
    </citation>
    <scope>NUCLEOTIDE SEQUENCE [LARGE SCALE GENOMIC DNA]</scope>
    <source>
        <strain evidence="23 24">DSM 10065</strain>
    </source>
</reference>
<feature type="active site" evidence="19">
    <location>
        <position position="780"/>
    </location>
</feature>
<dbReference type="GO" id="GO:0003677">
    <property type="term" value="F:DNA binding"/>
    <property type="evidence" value="ECO:0007669"/>
    <property type="project" value="UniProtKB-KW"/>
</dbReference>
<dbReference type="Gene3D" id="3.40.309.10">
    <property type="entry name" value="Aldehyde Dehydrogenase, Chain A, domain 2"/>
    <property type="match status" value="1"/>
</dbReference>
<evidence type="ECO:0000256" key="9">
    <source>
        <dbReference type="ARBA" id="ARBA00023027"/>
    </source>
</evidence>
<dbReference type="Gene3D" id="3.20.20.220">
    <property type="match status" value="1"/>
</dbReference>
<comment type="similarity">
    <text evidence="16 18">In the N-terminal section; belongs to the proline dehydrogenase family.</text>
</comment>
<dbReference type="SUPFAM" id="SSF51730">
    <property type="entry name" value="FAD-linked oxidoreductase"/>
    <property type="match status" value="1"/>
</dbReference>
<dbReference type="SUPFAM" id="SSF81935">
    <property type="entry name" value="N-terminal domain of bifunctional PutA protein"/>
    <property type="match status" value="1"/>
</dbReference>
<dbReference type="FunFam" id="1.20.5.460:FF:000001">
    <property type="entry name" value="Bifunctional protein PutA"/>
    <property type="match status" value="1"/>
</dbReference>
<dbReference type="STRING" id="1231391.GCA_000308195_00611"/>
<keyword evidence="13" id="KW-0511">Multifunctional enzyme</keyword>
<evidence type="ECO:0000256" key="13">
    <source>
        <dbReference type="ARBA" id="ARBA00023268"/>
    </source>
</evidence>
<comment type="caution">
    <text evidence="23">The sequence shown here is derived from an EMBL/GenBank/DDBJ whole genome shotgun (WGS) entry which is preliminary data.</text>
</comment>
<dbReference type="NCBIfam" id="NF008869">
    <property type="entry name" value="PRK11904.1"/>
    <property type="match status" value="1"/>
</dbReference>
<evidence type="ECO:0000259" key="22">
    <source>
        <dbReference type="Pfam" id="PF14850"/>
    </source>
</evidence>
<comment type="pathway">
    <text evidence="2 18">Amino-acid degradation; L-proline degradation into L-glutamate; L-glutamate from L-proline: step 1/2.</text>
</comment>
<dbReference type="Gene3D" id="3.40.605.10">
    <property type="entry name" value="Aldehyde Dehydrogenase, Chain A, domain 1"/>
    <property type="match status" value="1"/>
</dbReference>
<dbReference type="InterPro" id="IPR016161">
    <property type="entry name" value="Ald_DH/histidinol_DH"/>
</dbReference>
<evidence type="ECO:0000256" key="12">
    <source>
        <dbReference type="ARBA" id="ARBA00023163"/>
    </source>
</evidence>
<keyword evidence="11 18" id="KW-0238">DNA-binding</keyword>
<evidence type="ECO:0000256" key="10">
    <source>
        <dbReference type="ARBA" id="ARBA00023062"/>
    </source>
</evidence>
<dbReference type="EMBL" id="QEKO01000002">
    <property type="protein sequence ID" value="PVY62396.1"/>
    <property type="molecule type" value="Genomic_DNA"/>
</dbReference>
<dbReference type="AlphaFoldDB" id="A0A2U1CN02"/>
<keyword evidence="5 18" id="KW-0285">Flavoprotein</keyword>
<dbReference type="InterPro" id="IPR002872">
    <property type="entry name" value="Proline_DH_dom"/>
</dbReference>
<dbReference type="Pfam" id="PF01619">
    <property type="entry name" value="Pro_dh"/>
    <property type="match status" value="1"/>
</dbReference>
<keyword evidence="6 18" id="KW-0274">FAD</keyword>
<dbReference type="PIRSF" id="PIRSF000197">
    <property type="entry name" value="Bifunct_PutA"/>
    <property type="match status" value="1"/>
</dbReference>
<dbReference type="EC" id="1.2.1.88" evidence="18"/>
<dbReference type="SUPFAM" id="SSF53720">
    <property type="entry name" value="ALDH-like"/>
    <property type="match status" value="1"/>
</dbReference>
<keyword evidence="10 18" id="KW-0642">Proline metabolism</keyword>
<dbReference type="InterPro" id="IPR024082">
    <property type="entry name" value="PRODH_PutA_dom_II"/>
</dbReference>
<comment type="pathway">
    <text evidence="3 18">Amino-acid degradation; L-proline degradation into L-glutamate; L-glutamate from L-proline: step 2/2.</text>
</comment>
<dbReference type="EC" id="1.5.5.2" evidence="18"/>
<dbReference type="GO" id="GO:0003842">
    <property type="term" value="F:L-glutamate gamma-semialdehyde dehydrogenase activity"/>
    <property type="evidence" value="ECO:0007669"/>
    <property type="project" value="UniProtKB-UniRule"/>
</dbReference>
<evidence type="ECO:0000256" key="11">
    <source>
        <dbReference type="ARBA" id="ARBA00023125"/>
    </source>
</evidence>
<dbReference type="GO" id="GO:0003700">
    <property type="term" value="F:DNA-binding transcription factor activity"/>
    <property type="evidence" value="ECO:0007669"/>
    <property type="project" value="InterPro"/>
</dbReference>
<dbReference type="InterPro" id="IPR016162">
    <property type="entry name" value="Ald_DH_N"/>
</dbReference>